<sequence>MKQQKQFLVYFAFLLKQIVKKPFIWATILAYFLMVLVILLVFPLYQKTSPAQYWNNPVIQISTFLIPVASIFGIMVSMFLFKDGVADGTELIIISKPVSRRVYVIAKFLVLFITCLVFSFLISCSAIIAKINPQFKLQNMKDLMLGLFIGNFINSLFFGSISIIVSFGLSKNSTIVIVFLATFLINFQTPLSNLFFESPARVLSSSKHSLLDRSFLTKQLDKNGNPTGKNVVFEPNPSKKADKDNIKKIYQEAEAKTFYNQSFYINIGNALNSIYNLNSLSYEKNANVNFLSSNTKIVFDELFNQNEFYNISLFTQMPDEKGLLKLEEYKLFLTTPLPTQSATSFLRIINPPSFSYLEDDNQNYKTETAEFDLYKKYDNNDDLLTKAYQTFYKNVFTSTKNSQQRSILSLLRELATKYLGEITELRKLKPEQLIAKLSPNLVIFNDLLRSPNLMYDFIAEIEKTDNLTNKQKAQKVYRDRTNLFYSLSEANNITNIKKFSKYTQAIIDNDQLFNNIPGVDHNANINQNLPDFIRLFLNNFVSDLKIPEISLNDIKLLFYNQLFINYVSLYIGQVINTSSIREQIEGKDKKQPYFVNLYPNAIRKDQLANTYEIRKEPIVNPWVIVIILASVSVALLGISSVLYYSKDYA</sequence>
<dbReference type="Pfam" id="PF12730">
    <property type="entry name" value="ABC2_membrane_4"/>
    <property type="match status" value="1"/>
</dbReference>
<protein>
    <submittedName>
        <fullName evidence="2">ABC transporter permease</fullName>
    </submittedName>
</protein>
<feature type="transmembrane region" description="Helical" evidence="1">
    <location>
        <begin position="57"/>
        <end position="81"/>
    </location>
</feature>
<keyword evidence="1" id="KW-1133">Transmembrane helix</keyword>
<feature type="transmembrane region" description="Helical" evidence="1">
    <location>
        <begin position="176"/>
        <end position="196"/>
    </location>
</feature>
<organism evidence="2 3">
    <name type="scientific">Mycoplasma bradburyae</name>
    <dbReference type="NCBI Taxonomy" id="2963128"/>
    <lineage>
        <taxon>Bacteria</taxon>
        <taxon>Bacillati</taxon>
        <taxon>Mycoplasmatota</taxon>
        <taxon>Mollicutes</taxon>
        <taxon>Mycoplasmataceae</taxon>
        <taxon>Mycoplasma</taxon>
    </lineage>
</organism>
<name>A0AAW6HQZ6_9MOLU</name>
<dbReference type="EMBL" id="JAJHZP010000013">
    <property type="protein sequence ID" value="MDC4183440.1"/>
    <property type="molecule type" value="Genomic_DNA"/>
</dbReference>
<keyword evidence="1" id="KW-0812">Transmembrane</keyword>
<gene>
    <name evidence="2" type="ORF">LNO71_02135</name>
</gene>
<dbReference type="AlphaFoldDB" id="A0AAW6HQZ6"/>
<comment type="caution">
    <text evidence="2">The sequence shown here is derived from an EMBL/GenBank/DDBJ whole genome shotgun (WGS) entry which is preliminary data.</text>
</comment>
<feature type="transmembrane region" description="Helical" evidence="1">
    <location>
        <begin position="102"/>
        <end position="128"/>
    </location>
</feature>
<feature type="transmembrane region" description="Helical" evidence="1">
    <location>
        <begin position="622"/>
        <end position="644"/>
    </location>
</feature>
<feature type="transmembrane region" description="Helical" evidence="1">
    <location>
        <begin position="23"/>
        <end position="45"/>
    </location>
</feature>
<evidence type="ECO:0000313" key="2">
    <source>
        <dbReference type="EMBL" id="MDC4183440.1"/>
    </source>
</evidence>
<reference evidence="2" key="1">
    <citation type="submission" date="2021-11" db="EMBL/GenBank/DDBJ databases">
        <title>Description of Mycoplasma bradburyaesp. nov.from sea birds: a tribute to a great mycoplasmologist.</title>
        <authorList>
            <person name="Ramirez A.S."/>
            <person name="Poveda C."/>
            <person name="Suarez-Perez A."/>
            <person name="Rosales R.S."/>
            <person name="Dijkman R."/>
            <person name="Feberwee A."/>
            <person name="Spergser J."/>
            <person name="Szostak M.P."/>
            <person name="Ressel L."/>
            <person name="Calabuig P."/>
            <person name="Catania S."/>
            <person name="Gobbo F."/>
            <person name="Timofte D."/>
            <person name="Poveda J.B."/>
        </authorList>
    </citation>
    <scope>NUCLEOTIDE SEQUENCE</scope>
    <source>
        <strain evidence="2">T264</strain>
    </source>
</reference>
<proteinExistence type="predicted"/>
<evidence type="ECO:0000313" key="3">
    <source>
        <dbReference type="Proteomes" id="UP001216384"/>
    </source>
</evidence>
<accession>A0AAW6HQZ6</accession>
<keyword evidence="1" id="KW-0472">Membrane</keyword>
<dbReference type="Proteomes" id="UP001216384">
    <property type="component" value="Unassembled WGS sequence"/>
</dbReference>
<evidence type="ECO:0000256" key="1">
    <source>
        <dbReference type="SAM" id="Phobius"/>
    </source>
</evidence>
<dbReference type="RefSeq" id="WP_255046064.1">
    <property type="nucleotide sequence ID" value="NZ_CP101415.1"/>
</dbReference>
<feature type="transmembrane region" description="Helical" evidence="1">
    <location>
        <begin position="148"/>
        <end position="169"/>
    </location>
</feature>